<dbReference type="AlphaFoldDB" id="A0A921FCQ4"/>
<evidence type="ECO:0000256" key="6">
    <source>
        <dbReference type="ARBA" id="ARBA00023295"/>
    </source>
</evidence>
<keyword evidence="6" id="KW-0326">Glycosidase</keyword>
<evidence type="ECO:0000256" key="5">
    <source>
        <dbReference type="ARBA" id="ARBA00022801"/>
    </source>
</evidence>
<dbReference type="GO" id="GO:0004560">
    <property type="term" value="F:alpha-L-fucosidase activity"/>
    <property type="evidence" value="ECO:0007669"/>
    <property type="project" value="InterPro"/>
</dbReference>
<evidence type="ECO:0000256" key="3">
    <source>
        <dbReference type="ARBA" id="ARBA00012662"/>
    </source>
</evidence>
<feature type="chain" id="PRO_5036720206" description="alpha-L-fucosidase" evidence="7">
    <location>
        <begin position="27"/>
        <end position="782"/>
    </location>
</feature>
<keyword evidence="5" id="KW-0378">Hydrolase</keyword>
<evidence type="ECO:0000256" key="2">
    <source>
        <dbReference type="ARBA" id="ARBA00007951"/>
    </source>
</evidence>
<dbReference type="Gene3D" id="2.115.10.20">
    <property type="entry name" value="Glycosyl hydrolase domain, family 43"/>
    <property type="match status" value="1"/>
</dbReference>
<gene>
    <name evidence="9" type="ORF">K8U81_05455</name>
</gene>
<evidence type="ECO:0000256" key="1">
    <source>
        <dbReference type="ARBA" id="ARBA00004071"/>
    </source>
</evidence>
<keyword evidence="4 7" id="KW-0732">Signal</keyword>
<dbReference type="InterPro" id="IPR057739">
    <property type="entry name" value="Glyco_hydro_29_N"/>
</dbReference>
<dbReference type="SUPFAM" id="SSF75005">
    <property type="entry name" value="Arabinanase/levansucrase/invertase"/>
    <property type="match status" value="1"/>
</dbReference>
<evidence type="ECO:0000256" key="7">
    <source>
        <dbReference type="SAM" id="SignalP"/>
    </source>
</evidence>
<dbReference type="GO" id="GO:0016139">
    <property type="term" value="P:glycoside catabolic process"/>
    <property type="evidence" value="ECO:0007669"/>
    <property type="project" value="TreeGrafter"/>
</dbReference>
<feature type="signal peptide" evidence="7">
    <location>
        <begin position="1"/>
        <end position="26"/>
    </location>
</feature>
<dbReference type="PANTHER" id="PTHR10030:SF37">
    <property type="entry name" value="ALPHA-L-FUCOSIDASE-RELATED"/>
    <property type="match status" value="1"/>
</dbReference>
<dbReference type="CDD" id="cd08994">
    <property type="entry name" value="GH43_62_32_68_117_130-like"/>
    <property type="match status" value="1"/>
</dbReference>
<evidence type="ECO:0000313" key="10">
    <source>
        <dbReference type="Proteomes" id="UP000718012"/>
    </source>
</evidence>
<dbReference type="Pfam" id="PF01120">
    <property type="entry name" value="Alpha_L_fucos"/>
    <property type="match status" value="1"/>
</dbReference>
<dbReference type="Gene3D" id="3.20.20.80">
    <property type="entry name" value="Glycosidases"/>
    <property type="match status" value="1"/>
</dbReference>
<comment type="function">
    <text evidence="1">Alpha-L-fucosidase is responsible for hydrolyzing the alpha-1,6-linked fucose joined to the reducing-end N-acetylglucosamine of the carbohydrate moieties of glycoproteins.</text>
</comment>
<proteinExistence type="inferred from homology"/>
<organism evidence="9 10">
    <name type="scientific">Phocaeicola coprocola</name>
    <dbReference type="NCBI Taxonomy" id="310298"/>
    <lineage>
        <taxon>Bacteria</taxon>
        <taxon>Pseudomonadati</taxon>
        <taxon>Bacteroidota</taxon>
        <taxon>Bacteroidia</taxon>
        <taxon>Bacteroidales</taxon>
        <taxon>Bacteroidaceae</taxon>
        <taxon>Phocaeicola</taxon>
    </lineage>
</organism>
<evidence type="ECO:0000256" key="4">
    <source>
        <dbReference type="ARBA" id="ARBA00022729"/>
    </source>
</evidence>
<dbReference type="GO" id="GO:0005764">
    <property type="term" value="C:lysosome"/>
    <property type="evidence" value="ECO:0007669"/>
    <property type="project" value="TreeGrafter"/>
</dbReference>
<dbReference type="SMART" id="SM00812">
    <property type="entry name" value="Alpha_L_fucos"/>
    <property type="match status" value="1"/>
</dbReference>
<sequence length="782" mass="89301">MKITQIQKIIALSFFFLLGALCNADAQTFRSRILPTDENYGFYMKDYWVWCGSVIKGDDGKYHMFASRWSRKLPFKNHWLTNSEVVHAVSDTPEGPYTFSDVALPPRGEEFWDGKMTHNPAIRKHGDTYLLFYTGTTYKGDRPDAENQVTSESEKKLEAHHNERIGLATSKSPYGPWKRLDKPILDVVPNSWEQYLVSNPAPFVFDDGRVMLYYKGVERLKKHAISVAFADHWSGPYKRISDRPLDMGVGAEDPTIWYEGGRFHALMLDHDRKYSDKGIYYASSADGLKWNVEKNPVAITGEILLKDGTIAKRSATERPWVLTENGHATHVFFATKSASGKSHSWNMCIPLKKIEDCKDNTQWFKDAGLGMFIHWGLYSLPAGIWNGKPVGDERYINPYCEHIMLLNKIPIREYSQLAKDFNPSEFDADKIVKLAKRAGMKYIVYTTKHHDGFAMYDSKVSDYNIVKATPYKKDPLKLLAAACEREGIKLCLYYSLGRDWNEANAVSREPRRNYWDFPDTTGLSYQKYLDEKVKPQLKELLTNYGKISMIWFDTPELTTLKQSIGLELFIKQIQPDCLINTRAGNDVGDVVEMADNEIPDKKSEKVWECPATMAESWGYSVLDTEEYWKSSEELIENLVEIRAKGGNYLLNIGPDAKGRIPELAEARLRDISEWMAVNSEAVYGTKPVAKNVYNGYVMQKNDCIYLLLKKQFRKNVLLYIDPQNVVSVSMLTSGGEKQVDYKATYGNGISITLPSEYASSPFMSVIKVRQRTPENKSLDITD</sequence>
<name>A0A921FCQ4_9BACT</name>
<feature type="domain" description="Glycoside hydrolase family 29 N-terminal" evidence="8">
    <location>
        <begin position="358"/>
        <end position="680"/>
    </location>
</feature>
<dbReference type="EC" id="3.2.1.51" evidence="3"/>
<evidence type="ECO:0000259" key="8">
    <source>
        <dbReference type="Pfam" id="PF01120"/>
    </source>
</evidence>
<dbReference type="InterPro" id="IPR016286">
    <property type="entry name" value="FUC_metazoa-typ"/>
</dbReference>
<dbReference type="PRINTS" id="PR00741">
    <property type="entry name" value="GLHYDRLASE29"/>
</dbReference>
<dbReference type="InterPro" id="IPR017853">
    <property type="entry name" value="GH"/>
</dbReference>
<dbReference type="GO" id="GO:0006004">
    <property type="term" value="P:fucose metabolic process"/>
    <property type="evidence" value="ECO:0007669"/>
    <property type="project" value="InterPro"/>
</dbReference>
<comment type="caution">
    <text evidence="9">The sequence shown here is derived from an EMBL/GenBank/DDBJ whole genome shotgun (WGS) entry which is preliminary data.</text>
</comment>
<protein>
    <recommendedName>
        <fullName evidence="3">alpha-L-fucosidase</fullName>
        <ecNumber evidence="3">3.2.1.51</ecNumber>
    </recommendedName>
</protein>
<dbReference type="InterPro" id="IPR023296">
    <property type="entry name" value="Glyco_hydro_beta-prop_sf"/>
</dbReference>
<comment type="similarity">
    <text evidence="2">Belongs to the glycosyl hydrolase 29 family.</text>
</comment>
<reference evidence="9" key="1">
    <citation type="journal article" date="2021" name="PeerJ">
        <title>Extensive microbial diversity within the chicken gut microbiome revealed by metagenomics and culture.</title>
        <authorList>
            <person name="Gilroy R."/>
            <person name="Ravi A."/>
            <person name="Getino M."/>
            <person name="Pursley I."/>
            <person name="Horton D.L."/>
            <person name="Alikhan N.F."/>
            <person name="Baker D."/>
            <person name="Gharbi K."/>
            <person name="Hall N."/>
            <person name="Watson M."/>
            <person name="Adriaenssens E.M."/>
            <person name="Foster-Nyarko E."/>
            <person name="Jarju S."/>
            <person name="Secka A."/>
            <person name="Antonio M."/>
            <person name="Oren A."/>
            <person name="Chaudhuri R.R."/>
            <person name="La Ragione R."/>
            <person name="Hildebrand F."/>
            <person name="Pallen M.J."/>
        </authorList>
    </citation>
    <scope>NUCLEOTIDE SEQUENCE</scope>
    <source>
        <strain evidence="9">CHK165-8395</strain>
    </source>
</reference>
<accession>A0A921FCQ4</accession>
<dbReference type="EMBL" id="DYXD01000119">
    <property type="protein sequence ID" value="HJF07623.1"/>
    <property type="molecule type" value="Genomic_DNA"/>
</dbReference>
<dbReference type="SUPFAM" id="SSF51445">
    <property type="entry name" value="(Trans)glycosidases"/>
    <property type="match status" value="1"/>
</dbReference>
<reference evidence="9" key="2">
    <citation type="submission" date="2021-09" db="EMBL/GenBank/DDBJ databases">
        <authorList>
            <person name="Gilroy R."/>
        </authorList>
    </citation>
    <scope>NUCLEOTIDE SEQUENCE</scope>
    <source>
        <strain evidence="9">CHK165-8395</strain>
    </source>
</reference>
<dbReference type="PANTHER" id="PTHR10030">
    <property type="entry name" value="ALPHA-L-FUCOSIDASE"/>
    <property type="match status" value="1"/>
</dbReference>
<evidence type="ECO:0000313" key="9">
    <source>
        <dbReference type="EMBL" id="HJF07623.1"/>
    </source>
</evidence>
<dbReference type="InterPro" id="IPR000933">
    <property type="entry name" value="Glyco_hydro_29"/>
</dbReference>
<dbReference type="Proteomes" id="UP000718012">
    <property type="component" value="Unassembled WGS sequence"/>
</dbReference>